<evidence type="ECO:0000256" key="1">
    <source>
        <dbReference type="SAM" id="Phobius"/>
    </source>
</evidence>
<evidence type="ECO:0000313" key="2">
    <source>
        <dbReference type="EMBL" id="UQZ85310.1"/>
    </source>
</evidence>
<name>A0ABY4RTG5_9BACL</name>
<dbReference type="EMBL" id="CP027059">
    <property type="protein sequence ID" value="UQZ85310.1"/>
    <property type="molecule type" value="Genomic_DNA"/>
</dbReference>
<keyword evidence="1" id="KW-0812">Transmembrane</keyword>
<feature type="transmembrane region" description="Helical" evidence="1">
    <location>
        <begin position="203"/>
        <end position="221"/>
    </location>
</feature>
<keyword evidence="3" id="KW-1185">Reference proteome</keyword>
<dbReference type="Proteomes" id="UP001057134">
    <property type="component" value="Chromosome"/>
</dbReference>
<keyword evidence="1" id="KW-0472">Membrane</keyword>
<accession>A0ABY4RTG5</accession>
<evidence type="ECO:0000313" key="3">
    <source>
        <dbReference type="Proteomes" id="UP001057134"/>
    </source>
</evidence>
<feature type="transmembrane region" description="Helical" evidence="1">
    <location>
        <begin position="170"/>
        <end position="197"/>
    </location>
</feature>
<reference evidence="2" key="2">
    <citation type="journal article" date="2021" name="J Anim Sci Technol">
        <title>Complete genome sequence of Paenibacillus konkukensis sp. nov. SK3146 as a potential probiotic strain.</title>
        <authorList>
            <person name="Jung H.I."/>
            <person name="Park S."/>
            <person name="Niu K.M."/>
            <person name="Lee S.W."/>
            <person name="Kothari D."/>
            <person name="Yi K.J."/>
            <person name="Kim S.K."/>
        </authorList>
    </citation>
    <scope>NUCLEOTIDE SEQUENCE</scope>
    <source>
        <strain evidence="2">SK3146</strain>
    </source>
</reference>
<keyword evidence="1" id="KW-1133">Transmembrane helix</keyword>
<gene>
    <name evidence="2" type="ORF">SK3146_04599</name>
</gene>
<sequence>MQKLESLLLDIAAKFFQGLMLIAAAAASYGLLVDGRAHSALVALLGLKRSAAGEGWLAAPEAGSDPVWRVCAAVAVSIAICCLVGLLLSPLAKWMFRRGPFRRSRPLCYKENIRLIERVKEKLQTEYEVVTTEIRHKMGWVPYYRWAAHLASTQGWRTPLHQYKLRCRMYGSLTCVFTIAVCWVLALQAVSLILQLLNGWSVNWLPFALLLAVFLAAACVSKRAYEDYYVRTGNEAMMILHTFFAPHKETNR</sequence>
<feature type="transmembrane region" description="Helical" evidence="1">
    <location>
        <begin position="67"/>
        <end position="88"/>
    </location>
</feature>
<feature type="transmembrane region" description="Helical" evidence="1">
    <location>
        <begin position="12"/>
        <end position="32"/>
    </location>
</feature>
<proteinExistence type="predicted"/>
<organism evidence="2 3">
    <name type="scientific">Paenibacillus konkukensis</name>
    <dbReference type="NCBI Taxonomy" id="2020716"/>
    <lineage>
        <taxon>Bacteria</taxon>
        <taxon>Bacillati</taxon>
        <taxon>Bacillota</taxon>
        <taxon>Bacilli</taxon>
        <taxon>Bacillales</taxon>
        <taxon>Paenibacillaceae</taxon>
        <taxon>Paenibacillus</taxon>
    </lineage>
</organism>
<protein>
    <submittedName>
        <fullName evidence="2">Uncharacterized protein</fullName>
    </submittedName>
</protein>
<reference evidence="2" key="1">
    <citation type="submission" date="2018-02" db="EMBL/GenBank/DDBJ databases">
        <authorList>
            <person name="Kim S.-K."/>
            <person name="Jung H.-I."/>
            <person name="Lee S.-W."/>
        </authorList>
    </citation>
    <scope>NUCLEOTIDE SEQUENCE</scope>
    <source>
        <strain evidence="2">SK3146</strain>
    </source>
</reference>
<dbReference type="RefSeq" id="WP_249860965.1">
    <property type="nucleotide sequence ID" value="NZ_CP027059.1"/>
</dbReference>